<dbReference type="EMBL" id="JACGWJ010000008">
    <property type="protein sequence ID" value="KAL0404115.1"/>
    <property type="molecule type" value="Genomic_DNA"/>
</dbReference>
<feature type="region of interest" description="Disordered" evidence="1">
    <location>
        <begin position="74"/>
        <end position="93"/>
    </location>
</feature>
<reference evidence="2" key="2">
    <citation type="journal article" date="2024" name="Plant">
        <title>Genomic evolution and insights into agronomic trait innovations of Sesamum species.</title>
        <authorList>
            <person name="Miao H."/>
            <person name="Wang L."/>
            <person name="Qu L."/>
            <person name="Liu H."/>
            <person name="Sun Y."/>
            <person name="Le M."/>
            <person name="Wang Q."/>
            <person name="Wei S."/>
            <person name="Zheng Y."/>
            <person name="Lin W."/>
            <person name="Duan Y."/>
            <person name="Cao H."/>
            <person name="Xiong S."/>
            <person name="Wang X."/>
            <person name="Wei L."/>
            <person name="Li C."/>
            <person name="Ma Q."/>
            <person name="Ju M."/>
            <person name="Zhao R."/>
            <person name="Li G."/>
            <person name="Mu C."/>
            <person name="Tian Q."/>
            <person name="Mei H."/>
            <person name="Zhang T."/>
            <person name="Gao T."/>
            <person name="Zhang H."/>
        </authorList>
    </citation>
    <scope>NUCLEOTIDE SEQUENCE</scope>
    <source>
        <strain evidence="2">G02</strain>
    </source>
</reference>
<accession>A0AAW2THU6</accession>
<evidence type="ECO:0000313" key="2">
    <source>
        <dbReference type="EMBL" id="KAL0404115.1"/>
    </source>
</evidence>
<dbReference type="AlphaFoldDB" id="A0AAW2THU6"/>
<name>A0AAW2THU6_SESRA</name>
<comment type="caution">
    <text evidence="2">The sequence shown here is derived from an EMBL/GenBank/DDBJ whole genome shotgun (WGS) entry which is preliminary data.</text>
</comment>
<proteinExistence type="predicted"/>
<sequence length="93" mass="10476">MYEIKIHVETDFSEKENNPVVQWSRPGHRSQVAGDRELAARLEQRPAAIADHAVARARCEQQACCDHAIRRSSESAVERLQRPHQPATSSTSD</sequence>
<reference evidence="2" key="1">
    <citation type="submission" date="2020-06" db="EMBL/GenBank/DDBJ databases">
        <authorList>
            <person name="Li T."/>
            <person name="Hu X."/>
            <person name="Zhang T."/>
            <person name="Song X."/>
            <person name="Zhang H."/>
            <person name="Dai N."/>
            <person name="Sheng W."/>
            <person name="Hou X."/>
            <person name="Wei L."/>
        </authorList>
    </citation>
    <scope>NUCLEOTIDE SEQUENCE</scope>
    <source>
        <strain evidence="2">G02</strain>
        <tissue evidence="2">Leaf</tissue>
    </source>
</reference>
<gene>
    <name evidence="2" type="ORF">Sradi_2052300</name>
</gene>
<protein>
    <submittedName>
        <fullName evidence="2">Uncharacterized protein</fullName>
    </submittedName>
</protein>
<evidence type="ECO:0000256" key="1">
    <source>
        <dbReference type="SAM" id="MobiDB-lite"/>
    </source>
</evidence>
<organism evidence="2">
    <name type="scientific">Sesamum radiatum</name>
    <name type="common">Black benniseed</name>
    <dbReference type="NCBI Taxonomy" id="300843"/>
    <lineage>
        <taxon>Eukaryota</taxon>
        <taxon>Viridiplantae</taxon>
        <taxon>Streptophyta</taxon>
        <taxon>Embryophyta</taxon>
        <taxon>Tracheophyta</taxon>
        <taxon>Spermatophyta</taxon>
        <taxon>Magnoliopsida</taxon>
        <taxon>eudicotyledons</taxon>
        <taxon>Gunneridae</taxon>
        <taxon>Pentapetalae</taxon>
        <taxon>asterids</taxon>
        <taxon>lamiids</taxon>
        <taxon>Lamiales</taxon>
        <taxon>Pedaliaceae</taxon>
        <taxon>Sesamum</taxon>
    </lineage>
</organism>